<dbReference type="EMBL" id="JAFCMP010000024">
    <property type="protein sequence ID" value="KAG5191092.1"/>
    <property type="molecule type" value="Genomic_DNA"/>
</dbReference>
<organism evidence="1 2">
    <name type="scientific">Tribonema minus</name>
    <dbReference type="NCBI Taxonomy" id="303371"/>
    <lineage>
        <taxon>Eukaryota</taxon>
        <taxon>Sar</taxon>
        <taxon>Stramenopiles</taxon>
        <taxon>Ochrophyta</taxon>
        <taxon>PX clade</taxon>
        <taxon>Xanthophyceae</taxon>
        <taxon>Tribonematales</taxon>
        <taxon>Tribonemataceae</taxon>
        <taxon>Tribonema</taxon>
    </lineage>
</organism>
<protein>
    <submittedName>
        <fullName evidence="1">Uncharacterized protein</fullName>
    </submittedName>
</protein>
<reference evidence="1" key="1">
    <citation type="submission" date="2021-02" db="EMBL/GenBank/DDBJ databases">
        <title>First Annotated Genome of the Yellow-green Alga Tribonema minus.</title>
        <authorList>
            <person name="Mahan K.M."/>
        </authorList>
    </citation>
    <scope>NUCLEOTIDE SEQUENCE</scope>
    <source>
        <strain evidence="1">UTEX B ZZ1240</strain>
    </source>
</reference>
<name>A0A835ZF80_9STRA</name>
<evidence type="ECO:0000313" key="2">
    <source>
        <dbReference type="Proteomes" id="UP000664859"/>
    </source>
</evidence>
<dbReference type="Proteomes" id="UP000664859">
    <property type="component" value="Unassembled WGS sequence"/>
</dbReference>
<sequence length="318" mass="34280">MSLEPQQCVRNVIKPVAVPLQVQSQCSGNSAHASAMRSLPRAAPPLHCARRCRNAAQQPNLKGALVPNDGCSSSIATEGRSSSIVECQSAASRYGVLLILTLVHLALFEMQLERQTVRVQALIAQFDRAAIDARVAARVYVHGPNAREGLSSEYDSTVRNLDTAAADYAQRAPSRAESLRWFTQEAATQHDVVDAVTREAQAARDAIDFLRDFLRMCGAVDNESALAARHGGCPRRQGPLPRDQYTLWVNWEGAEPGGEGTHHAMQPVRLIVNHAAHPEESITSRAASASRAKASPTSCCVAASCVNQRSDSARLGAR</sequence>
<keyword evidence="2" id="KW-1185">Reference proteome</keyword>
<proteinExistence type="predicted"/>
<comment type="caution">
    <text evidence="1">The sequence shown here is derived from an EMBL/GenBank/DDBJ whole genome shotgun (WGS) entry which is preliminary data.</text>
</comment>
<dbReference type="AlphaFoldDB" id="A0A835ZF80"/>
<accession>A0A835ZF80</accession>
<evidence type="ECO:0000313" key="1">
    <source>
        <dbReference type="EMBL" id="KAG5191092.1"/>
    </source>
</evidence>
<gene>
    <name evidence="1" type="ORF">JKP88DRAFT_242970</name>
</gene>